<organism evidence="5 6">
    <name type="scientific">Dioscorea zingiberensis</name>
    <dbReference type="NCBI Taxonomy" id="325984"/>
    <lineage>
        <taxon>Eukaryota</taxon>
        <taxon>Viridiplantae</taxon>
        <taxon>Streptophyta</taxon>
        <taxon>Embryophyta</taxon>
        <taxon>Tracheophyta</taxon>
        <taxon>Spermatophyta</taxon>
        <taxon>Magnoliopsida</taxon>
        <taxon>Liliopsida</taxon>
        <taxon>Dioscoreales</taxon>
        <taxon>Dioscoreaceae</taxon>
        <taxon>Dioscorea</taxon>
    </lineage>
</organism>
<evidence type="ECO:0000259" key="4">
    <source>
        <dbReference type="PROSITE" id="PS50102"/>
    </source>
</evidence>
<dbReference type="InterPro" id="IPR050886">
    <property type="entry name" value="RNA-binding_reg"/>
</dbReference>
<dbReference type="AlphaFoldDB" id="A0A9D5D8J8"/>
<evidence type="ECO:0000313" key="5">
    <source>
        <dbReference type="EMBL" id="KAJ0986168.1"/>
    </source>
</evidence>
<protein>
    <recommendedName>
        <fullName evidence="4">RRM domain-containing protein</fullName>
    </recommendedName>
</protein>
<keyword evidence="1 2" id="KW-0694">RNA-binding</keyword>
<dbReference type="Proteomes" id="UP001085076">
    <property type="component" value="Miscellaneous, Linkage group lg01"/>
</dbReference>
<keyword evidence="6" id="KW-1185">Reference proteome</keyword>
<dbReference type="OrthoDB" id="1875751at2759"/>
<dbReference type="InterPro" id="IPR012677">
    <property type="entry name" value="Nucleotide-bd_a/b_plait_sf"/>
</dbReference>
<dbReference type="PANTHER" id="PTHR48024">
    <property type="entry name" value="GEO13361P1-RELATED"/>
    <property type="match status" value="1"/>
</dbReference>
<reference evidence="5" key="1">
    <citation type="submission" date="2021-03" db="EMBL/GenBank/DDBJ databases">
        <authorList>
            <person name="Li Z."/>
            <person name="Yang C."/>
        </authorList>
    </citation>
    <scope>NUCLEOTIDE SEQUENCE</scope>
    <source>
        <strain evidence="5">Dzin_1.0</strain>
        <tissue evidence="5">Leaf</tissue>
    </source>
</reference>
<evidence type="ECO:0000256" key="2">
    <source>
        <dbReference type="PROSITE-ProRule" id="PRU00176"/>
    </source>
</evidence>
<dbReference type="Gene3D" id="3.30.70.330">
    <property type="match status" value="1"/>
</dbReference>
<sequence length="138" mass="14442">MPASSSSSSHVTSSSTSSPRPCVAATSPEAIESLRDPVRRKVFVRGLDCETSTDGLRSLFSQYGDVENATVILDKETGRSKGYGFVTFRHADGTLLALKEPSKKIGSRMAVTVLAAIGAGGATAVRDPSSADVSQHKI</sequence>
<evidence type="ECO:0000313" key="6">
    <source>
        <dbReference type="Proteomes" id="UP001085076"/>
    </source>
</evidence>
<dbReference type="SMART" id="SM00360">
    <property type="entry name" value="RRM"/>
    <property type="match status" value="1"/>
</dbReference>
<dbReference type="InterPro" id="IPR000504">
    <property type="entry name" value="RRM_dom"/>
</dbReference>
<accession>A0A9D5D8J8</accession>
<dbReference type="EMBL" id="JAGGNH010000001">
    <property type="protein sequence ID" value="KAJ0986168.1"/>
    <property type="molecule type" value="Genomic_DNA"/>
</dbReference>
<dbReference type="PROSITE" id="PS50102">
    <property type="entry name" value="RRM"/>
    <property type="match status" value="1"/>
</dbReference>
<feature type="domain" description="RRM" evidence="4">
    <location>
        <begin position="40"/>
        <end position="116"/>
    </location>
</feature>
<feature type="compositionally biased region" description="Low complexity" evidence="3">
    <location>
        <begin position="1"/>
        <end position="18"/>
    </location>
</feature>
<dbReference type="GO" id="GO:0005634">
    <property type="term" value="C:nucleus"/>
    <property type="evidence" value="ECO:0007669"/>
    <property type="project" value="TreeGrafter"/>
</dbReference>
<dbReference type="PANTHER" id="PTHR48024:SF25">
    <property type="entry name" value="UBP1-ASSOCIATED PROTEIN 2C"/>
    <property type="match status" value="1"/>
</dbReference>
<proteinExistence type="predicted"/>
<feature type="region of interest" description="Disordered" evidence="3">
    <location>
        <begin position="1"/>
        <end position="29"/>
    </location>
</feature>
<evidence type="ECO:0000256" key="3">
    <source>
        <dbReference type="SAM" id="MobiDB-lite"/>
    </source>
</evidence>
<evidence type="ECO:0000256" key="1">
    <source>
        <dbReference type="ARBA" id="ARBA00022884"/>
    </source>
</evidence>
<name>A0A9D5D8J8_9LILI</name>
<gene>
    <name evidence="5" type="ORF">J5N97_004524</name>
</gene>
<dbReference type="SUPFAM" id="SSF54928">
    <property type="entry name" value="RNA-binding domain, RBD"/>
    <property type="match status" value="1"/>
</dbReference>
<dbReference type="GO" id="GO:0003723">
    <property type="term" value="F:RNA binding"/>
    <property type="evidence" value="ECO:0007669"/>
    <property type="project" value="UniProtKB-UniRule"/>
</dbReference>
<reference evidence="5" key="2">
    <citation type="journal article" date="2022" name="Hortic Res">
        <title>The genome of Dioscorea zingiberensis sheds light on the biosynthesis, origin and evolution of the medicinally important diosgenin saponins.</title>
        <authorList>
            <person name="Li Y."/>
            <person name="Tan C."/>
            <person name="Li Z."/>
            <person name="Guo J."/>
            <person name="Li S."/>
            <person name="Chen X."/>
            <person name="Wang C."/>
            <person name="Dai X."/>
            <person name="Yang H."/>
            <person name="Song W."/>
            <person name="Hou L."/>
            <person name="Xu J."/>
            <person name="Tong Z."/>
            <person name="Xu A."/>
            <person name="Yuan X."/>
            <person name="Wang W."/>
            <person name="Yang Q."/>
            <person name="Chen L."/>
            <person name="Sun Z."/>
            <person name="Wang K."/>
            <person name="Pan B."/>
            <person name="Chen J."/>
            <person name="Bao Y."/>
            <person name="Liu F."/>
            <person name="Qi X."/>
            <person name="Gang D.R."/>
            <person name="Wen J."/>
            <person name="Li J."/>
        </authorList>
    </citation>
    <scope>NUCLEOTIDE SEQUENCE</scope>
    <source>
        <strain evidence="5">Dzin_1.0</strain>
    </source>
</reference>
<dbReference type="InterPro" id="IPR035979">
    <property type="entry name" value="RBD_domain_sf"/>
</dbReference>
<dbReference type="Pfam" id="PF00076">
    <property type="entry name" value="RRM_1"/>
    <property type="match status" value="1"/>
</dbReference>
<comment type="caution">
    <text evidence="5">The sequence shown here is derived from an EMBL/GenBank/DDBJ whole genome shotgun (WGS) entry which is preliminary data.</text>
</comment>